<gene>
    <name evidence="2" type="ORF">FA13DRAFT_724662</name>
</gene>
<comment type="caution">
    <text evidence="2">The sequence shown here is derived from an EMBL/GenBank/DDBJ whole genome shotgun (WGS) entry which is preliminary data.</text>
</comment>
<keyword evidence="3" id="KW-1185">Reference proteome</keyword>
<dbReference type="AlphaFoldDB" id="A0A4Y7TVC8"/>
<sequence length="285" mass="31376">MLENGVDYNLAPSEAKRLCEKIKKQTVYQAITPEKVRQWFYRRRREIKEIQDKERQTLAHSSQFSSWSSQSKPPSSGATGASVSQAFGNFGQWLAPKLTQVHIEALERMRSTTIDGRIEDALVRSLAQSWDLPKSVVDNYLREHSPAHIREPLTPVSPALPYRPSGTGGAPHKVDHRLPTPAETATSPSMSHAGDVFPSFDEPSHNDVVPSKVSDDMDVDPISSSSSQHPSTSPTDVLFRAIIQGVRGLVDEPPHPASARPSNAAEFQALWSPMPCLSEALAKIP</sequence>
<accession>A0A4Y7TVC8</accession>
<evidence type="ECO:0008006" key="4">
    <source>
        <dbReference type="Google" id="ProtNLM"/>
    </source>
</evidence>
<reference evidence="2 3" key="1">
    <citation type="journal article" date="2019" name="Nat. Ecol. Evol.">
        <title>Megaphylogeny resolves global patterns of mushroom evolution.</title>
        <authorList>
            <person name="Varga T."/>
            <person name="Krizsan K."/>
            <person name="Foldi C."/>
            <person name="Dima B."/>
            <person name="Sanchez-Garcia M."/>
            <person name="Sanchez-Ramirez S."/>
            <person name="Szollosi G.J."/>
            <person name="Szarkandi J.G."/>
            <person name="Papp V."/>
            <person name="Albert L."/>
            <person name="Andreopoulos W."/>
            <person name="Angelini C."/>
            <person name="Antonin V."/>
            <person name="Barry K.W."/>
            <person name="Bougher N.L."/>
            <person name="Buchanan P."/>
            <person name="Buyck B."/>
            <person name="Bense V."/>
            <person name="Catcheside P."/>
            <person name="Chovatia M."/>
            <person name="Cooper J."/>
            <person name="Damon W."/>
            <person name="Desjardin D."/>
            <person name="Finy P."/>
            <person name="Geml J."/>
            <person name="Haridas S."/>
            <person name="Hughes K."/>
            <person name="Justo A."/>
            <person name="Karasinski D."/>
            <person name="Kautmanova I."/>
            <person name="Kiss B."/>
            <person name="Kocsube S."/>
            <person name="Kotiranta H."/>
            <person name="LaButti K.M."/>
            <person name="Lechner B.E."/>
            <person name="Liimatainen K."/>
            <person name="Lipzen A."/>
            <person name="Lukacs Z."/>
            <person name="Mihaltcheva S."/>
            <person name="Morgado L.N."/>
            <person name="Niskanen T."/>
            <person name="Noordeloos M.E."/>
            <person name="Ohm R.A."/>
            <person name="Ortiz-Santana B."/>
            <person name="Ovrebo C."/>
            <person name="Racz N."/>
            <person name="Riley R."/>
            <person name="Savchenko A."/>
            <person name="Shiryaev A."/>
            <person name="Soop K."/>
            <person name="Spirin V."/>
            <person name="Szebenyi C."/>
            <person name="Tomsovsky M."/>
            <person name="Tulloss R.E."/>
            <person name="Uehling J."/>
            <person name="Grigoriev I.V."/>
            <person name="Vagvolgyi C."/>
            <person name="Papp T."/>
            <person name="Martin F.M."/>
            <person name="Miettinen O."/>
            <person name="Hibbett D.S."/>
            <person name="Nagy L.G."/>
        </authorList>
    </citation>
    <scope>NUCLEOTIDE SEQUENCE [LARGE SCALE GENOMIC DNA]</scope>
    <source>
        <strain evidence="2 3">FP101781</strain>
    </source>
</reference>
<name>A0A4Y7TVC8_COPMI</name>
<dbReference type="Proteomes" id="UP000298030">
    <property type="component" value="Unassembled WGS sequence"/>
</dbReference>
<evidence type="ECO:0000256" key="1">
    <source>
        <dbReference type="SAM" id="MobiDB-lite"/>
    </source>
</evidence>
<dbReference type="OrthoDB" id="10542969at2759"/>
<feature type="region of interest" description="Disordered" evidence="1">
    <location>
        <begin position="151"/>
        <end position="235"/>
    </location>
</feature>
<dbReference type="EMBL" id="QPFP01000003">
    <property type="protein sequence ID" value="TEB38113.1"/>
    <property type="molecule type" value="Genomic_DNA"/>
</dbReference>
<organism evidence="2 3">
    <name type="scientific">Coprinellus micaceus</name>
    <name type="common">Glistening ink-cap mushroom</name>
    <name type="synonym">Coprinus micaceus</name>
    <dbReference type="NCBI Taxonomy" id="71717"/>
    <lineage>
        <taxon>Eukaryota</taxon>
        <taxon>Fungi</taxon>
        <taxon>Dikarya</taxon>
        <taxon>Basidiomycota</taxon>
        <taxon>Agaricomycotina</taxon>
        <taxon>Agaricomycetes</taxon>
        <taxon>Agaricomycetidae</taxon>
        <taxon>Agaricales</taxon>
        <taxon>Agaricineae</taxon>
        <taxon>Psathyrellaceae</taxon>
        <taxon>Coprinellus</taxon>
    </lineage>
</organism>
<feature type="compositionally biased region" description="Low complexity" evidence="1">
    <location>
        <begin position="61"/>
        <end position="76"/>
    </location>
</feature>
<evidence type="ECO:0000313" key="2">
    <source>
        <dbReference type="EMBL" id="TEB38113.1"/>
    </source>
</evidence>
<evidence type="ECO:0000313" key="3">
    <source>
        <dbReference type="Proteomes" id="UP000298030"/>
    </source>
</evidence>
<feature type="region of interest" description="Disordered" evidence="1">
    <location>
        <begin position="52"/>
        <end position="82"/>
    </location>
</feature>
<protein>
    <recommendedName>
        <fullName evidence="4">Homeobox domain-containing protein</fullName>
    </recommendedName>
</protein>
<proteinExistence type="predicted"/>
<feature type="compositionally biased region" description="Low complexity" evidence="1">
    <location>
        <begin position="220"/>
        <end position="235"/>
    </location>
</feature>